<dbReference type="Proteomes" id="UP000008810">
    <property type="component" value="Chromosome 3"/>
</dbReference>
<dbReference type="InParanoid" id="A0A2K2CVN6"/>
<organism evidence="2">
    <name type="scientific">Brachypodium distachyon</name>
    <name type="common">Purple false brome</name>
    <name type="synonym">Trachynia distachya</name>
    <dbReference type="NCBI Taxonomy" id="15368"/>
    <lineage>
        <taxon>Eukaryota</taxon>
        <taxon>Viridiplantae</taxon>
        <taxon>Streptophyta</taxon>
        <taxon>Embryophyta</taxon>
        <taxon>Tracheophyta</taxon>
        <taxon>Spermatophyta</taxon>
        <taxon>Magnoliopsida</taxon>
        <taxon>Liliopsida</taxon>
        <taxon>Poales</taxon>
        <taxon>Poaceae</taxon>
        <taxon>BOP clade</taxon>
        <taxon>Pooideae</taxon>
        <taxon>Stipodae</taxon>
        <taxon>Brachypodieae</taxon>
        <taxon>Brachypodium</taxon>
    </lineage>
</organism>
<evidence type="ECO:0000256" key="1">
    <source>
        <dbReference type="SAM" id="MobiDB-lite"/>
    </source>
</evidence>
<evidence type="ECO:0000313" key="3">
    <source>
        <dbReference type="EnsemblPlants" id="PNT66085"/>
    </source>
</evidence>
<name>A0A2K2CVN6_BRADI</name>
<feature type="region of interest" description="Disordered" evidence="1">
    <location>
        <begin position="199"/>
        <end position="218"/>
    </location>
</feature>
<gene>
    <name evidence="2" type="ORF">BRADI_3g06917v3</name>
</gene>
<dbReference type="EnsemblPlants" id="PNT66085">
    <property type="protein sequence ID" value="PNT66085"/>
    <property type="gene ID" value="BRADI_3g06917v3"/>
</dbReference>
<evidence type="ECO:0000313" key="2">
    <source>
        <dbReference type="EMBL" id="PNT66085.1"/>
    </source>
</evidence>
<keyword evidence="4" id="KW-1185">Reference proteome</keyword>
<reference evidence="2" key="2">
    <citation type="submission" date="2017-06" db="EMBL/GenBank/DDBJ databases">
        <title>WGS assembly of Brachypodium distachyon.</title>
        <authorList>
            <consortium name="The International Brachypodium Initiative"/>
            <person name="Lucas S."/>
            <person name="Harmon-Smith M."/>
            <person name="Lail K."/>
            <person name="Tice H."/>
            <person name="Grimwood J."/>
            <person name="Bruce D."/>
            <person name="Barry K."/>
            <person name="Shu S."/>
            <person name="Lindquist E."/>
            <person name="Wang M."/>
            <person name="Pitluck S."/>
            <person name="Vogel J.P."/>
            <person name="Garvin D.F."/>
            <person name="Mockler T.C."/>
            <person name="Schmutz J."/>
            <person name="Rokhsar D."/>
            <person name="Bevan M.W."/>
        </authorList>
    </citation>
    <scope>NUCLEOTIDE SEQUENCE</scope>
    <source>
        <strain evidence="2">Bd21</strain>
    </source>
</reference>
<proteinExistence type="predicted"/>
<dbReference type="AlphaFoldDB" id="A0A2K2CVN6"/>
<feature type="region of interest" description="Disordered" evidence="1">
    <location>
        <begin position="60"/>
        <end position="80"/>
    </location>
</feature>
<dbReference type="EMBL" id="CM000882">
    <property type="protein sequence ID" value="PNT66085.1"/>
    <property type="molecule type" value="Genomic_DNA"/>
</dbReference>
<accession>A0A2K2CVN6</accession>
<reference evidence="3" key="3">
    <citation type="submission" date="2018-08" db="UniProtKB">
        <authorList>
            <consortium name="EnsemblPlants"/>
        </authorList>
    </citation>
    <scope>IDENTIFICATION</scope>
    <source>
        <strain evidence="3">cv. Bd21</strain>
    </source>
</reference>
<dbReference type="Gramene" id="PNT66085">
    <property type="protein sequence ID" value="PNT66085"/>
    <property type="gene ID" value="BRADI_3g06917v3"/>
</dbReference>
<protein>
    <submittedName>
        <fullName evidence="2 3">Uncharacterized protein</fullName>
    </submittedName>
</protein>
<sequence length="273" mass="29217">MGMSDRSVAEVLAEWFGGSATDSGKELVGGGISRRERMHSGGDTSCYRRGSLGLEATQRRNNGAVAGSGQYGAEERGRRGKRCFVPAQQGDASGRRLTGDNAAGALWAAAEEAAGGGTLAERRRGDRRMAREKMREKKKKAELAPAVFPSCLFGRCGAATQPRARPAAAAHPRARAAAKPCTRIRLSIPVSVIREKDAKPPMGKTKMTSSGVRAARLRGRRRRSPFASWCRVPTLSFSLSPRLLLRSAVTACLAHMAVTCCPSFIKAQAEPHI</sequence>
<reference evidence="2 3" key="1">
    <citation type="journal article" date="2010" name="Nature">
        <title>Genome sequencing and analysis of the model grass Brachypodium distachyon.</title>
        <authorList>
            <consortium name="International Brachypodium Initiative"/>
        </authorList>
    </citation>
    <scope>NUCLEOTIDE SEQUENCE [LARGE SCALE GENOMIC DNA]</scope>
    <source>
        <strain evidence="2 3">Bd21</strain>
    </source>
</reference>
<evidence type="ECO:0000313" key="4">
    <source>
        <dbReference type="Proteomes" id="UP000008810"/>
    </source>
</evidence>